<accession>A0A5C6FAV5</accession>
<keyword evidence="1" id="KW-0732">Signal</keyword>
<reference evidence="2 3" key="1">
    <citation type="submission" date="2019-02" db="EMBL/GenBank/DDBJ databases">
        <title>Deep-cultivation of Planctomycetes and their phenomic and genomic characterization uncovers novel biology.</title>
        <authorList>
            <person name="Wiegand S."/>
            <person name="Jogler M."/>
            <person name="Boedeker C."/>
            <person name="Pinto D."/>
            <person name="Vollmers J."/>
            <person name="Rivas-Marin E."/>
            <person name="Kohn T."/>
            <person name="Peeters S.H."/>
            <person name="Heuer A."/>
            <person name="Rast P."/>
            <person name="Oberbeckmann S."/>
            <person name="Bunk B."/>
            <person name="Jeske O."/>
            <person name="Meyerdierks A."/>
            <person name="Storesund J.E."/>
            <person name="Kallscheuer N."/>
            <person name="Luecker S."/>
            <person name="Lage O.M."/>
            <person name="Pohl T."/>
            <person name="Merkel B.J."/>
            <person name="Hornburger P."/>
            <person name="Mueller R.-W."/>
            <person name="Bruemmer F."/>
            <person name="Labrenz M."/>
            <person name="Spormann A.M."/>
            <person name="Op Den Camp H."/>
            <person name="Overmann J."/>
            <person name="Amann R."/>
            <person name="Jetten M.S.M."/>
            <person name="Mascher T."/>
            <person name="Medema M.H."/>
            <person name="Devos D.P."/>
            <person name="Kaster A.-K."/>
            <person name="Ovreas L."/>
            <person name="Rohde M."/>
            <person name="Galperin M.Y."/>
            <person name="Jogler C."/>
        </authorList>
    </citation>
    <scope>NUCLEOTIDE SEQUENCE [LARGE SCALE GENOMIC DNA]</scope>
    <source>
        <strain evidence="2 3">Poly51</strain>
    </source>
</reference>
<feature type="signal peptide" evidence="1">
    <location>
        <begin position="1"/>
        <end position="29"/>
    </location>
</feature>
<name>A0A5C6FAV5_9BACT</name>
<dbReference type="InterPro" id="IPR052918">
    <property type="entry name" value="Motility_Chemotaxis_Reg"/>
</dbReference>
<dbReference type="EMBL" id="SJPW01000002">
    <property type="protein sequence ID" value="TWU58525.1"/>
    <property type="molecule type" value="Genomic_DNA"/>
</dbReference>
<dbReference type="InterPro" id="IPR010620">
    <property type="entry name" value="SBBP_repeat"/>
</dbReference>
<sequence length="134" mass="14277" precursor="true">MFVGKAVRRWQMIIVVIAASAYASTSAGAAEISFSTFLGGSEWEHARDAYVDDAGFVYVVGGTRSDDFPTTGDAFQTKHDKTGTEIGAGGYCDAFVSKFDSGGRLIWSTLLGGPNYDRAYAVEVDSQGYVYVAG</sequence>
<dbReference type="Pfam" id="PF06739">
    <property type="entry name" value="SBBP"/>
    <property type="match status" value="1"/>
</dbReference>
<keyword evidence="3" id="KW-1185">Reference proteome</keyword>
<evidence type="ECO:0000313" key="2">
    <source>
        <dbReference type="EMBL" id="TWU58525.1"/>
    </source>
</evidence>
<dbReference type="RefSeq" id="WP_246114302.1">
    <property type="nucleotide sequence ID" value="NZ_SJPW01000002.1"/>
</dbReference>
<feature type="chain" id="PRO_5022949339" evidence="1">
    <location>
        <begin position="30"/>
        <end position="134"/>
    </location>
</feature>
<proteinExistence type="predicted"/>
<dbReference type="PANTHER" id="PTHR35580:SF1">
    <property type="entry name" value="PHYTASE-LIKE DOMAIN-CONTAINING PROTEIN"/>
    <property type="match status" value="1"/>
</dbReference>
<dbReference type="PANTHER" id="PTHR35580">
    <property type="entry name" value="CELL SURFACE GLYCOPROTEIN (S-LAYER PROTEIN)-LIKE PROTEIN"/>
    <property type="match status" value="1"/>
</dbReference>
<comment type="caution">
    <text evidence="2">The sequence shown here is derived from an EMBL/GenBank/DDBJ whole genome shotgun (WGS) entry which is preliminary data.</text>
</comment>
<protein>
    <submittedName>
        <fullName evidence="2">Beta-propeller repeat protein</fullName>
    </submittedName>
</protein>
<organism evidence="2 3">
    <name type="scientific">Rubripirellula tenax</name>
    <dbReference type="NCBI Taxonomy" id="2528015"/>
    <lineage>
        <taxon>Bacteria</taxon>
        <taxon>Pseudomonadati</taxon>
        <taxon>Planctomycetota</taxon>
        <taxon>Planctomycetia</taxon>
        <taxon>Pirellulales</taxon>
        <taxon>Pirellulaceae</taxon>
        <taxon>Rubripirellula</taxon>
    </lineage>
</organism>
<dbReference type="AlphaFoldDB" id="A0A5C6FAV5"/>
<evidence type="ECO:0000313" key="3">
    <source>
        <dbReference type="Proteomes" id="UP000318288"/>
    </source>
</evidence>
<gene>
    <name evidence="2" type="ORF">Poly51_13040</name>
</gene>
<evidence type="ECO:0000256" key="1">
    <source>
        <dbReference type="SAM" id="SignalP"/>
    </source>
</evidence>
<dbReference type="Proteomes" id="UP000318288">
    <property type="component" value="Unassembled WGS sequence"/>
</dbReference>